<dbReference type="AlphaFoldDB" id="A0A9W9ZWX9"/>
<sequence length="206" mass="23011">MTLFVGDNVLGRDEKCNITVPIKALSKKHACIEVQRDLHLIYDCGSKNRTKKGKGDVKCQYLVGLEMDEGDGDETGSETGSESMLPDANTEEGLDINEKIDEKSGIPKDELLQPNEDYEIIKPNKDDEEAYAADTDSDTDEERPIAAMATVLYSSEDEQETPRQKAPSKLCQTNHRFQITVFTECKECENIKYVSFGDSDTLLAFI</sequence>
<dbReference type="Gene3D" id="2.60.200.20">
    <property type="match status" value="1"/>
</dbReference>
<organism evidence="3 4">
    <name type="scientific">Desmophyllum pertusum</name>
    <dbReference type="NCBI Taxonomy" id="174260"/>
    <lineage>
        <taxon>Eukaryota</taxon>
        <taxon>Metazoa</taxon>
        <taxon>Cnidaria</taxon>
        <taxon>Anthozoa</taxon>
        <taxon>Hexacorallia</taxon>
        <taxon>Scleractinia</taxon>
        <taxon>Caryophylliina</taxon>
        <taxon>Caryophylliidae</taxon>
        <taxon>Desmophyllum</taxon>
    </lineage>
</organism>
<name>A0A9W9ZWX9_9CNID</name>
<dbReference type="CDD" id="cd22665">
    <property type="entry name" value="FHA_MDC1"/>
    <property type="match status" value="1"/>
</dbReference>
<reference evidence="3" key="1">
    <citation type="submission" date="2023-01" db="EMBL/GenBank/DDBJ databases">
        <title>Genome assembly of the deep-sea coral Lophelia pertusa.</title>
        <authorList>
            <person name="Herrera S."/>
            <person name="Cordes E."/>
        </authorList>
    </citation>
    <scope>NUCLEOTIDE SEQUENCE</scope>
    <source>
        <strain evidence="3">USNM1676648</strain>
        <tissue evidence="3">Polyp</tissue>
    </source>
</reference>
<accession>A0A9W9ZWX9</accession>
<dbReference type="OrthoDB" id="342264at2759"/>
<evidence type="ECO:0000313" key="4">
    <source>
        <dbReference type="Proteomes" id="UP001163046"/>
    </source>
</evidence>
<dbReference type="InterPro" id="IPR000253">
    <property type="entry name" value="FHA_dom"/>
</dbReference>
<dbReference type="Proteomes" id="UP001163046">
    <property type="component" value="Unassembled WGS sequence"/>
</dbReference>
<dbReference type="SUPFAM" id="SSF49879">
    <property type="entry name" value="SMAD/FHA domain"/>
    <property type="match status" value="1"/>
</dbReference>
<evidence type="ECO:0000313" key="3">
    <source>
        <dbReference type="EMBL" id="KAJ7387504.1"/>
    </source>
</evidence>
<evidence type="ECO:0000259" key="2">
    <source>
        <dbReference type="PROSITE" id="PS50006"/>
    </source>
</evidence>
<evidence type="ECO:0000256" key="1">
    <source>
        <dbReference type="SAM" id="MobiDB-lite"/>
    </source>
</evidence>
<keyword evidence="4" id="KW-1185">Reference proteome</keyword>
<feature type="region of interest" description="Disordered" evidence="1">
    <location>
        <begin position="68"/>
        <end position="89"/>
    </location>
</feature>
<feature type="domain" description="FHA" evidence="2">
    <location>
        <begin position="8"/>
        <end position="50"/>
    </location>
</feature>
<dbReference type="PROSITE" id="PS50006">
    <property type="entry name" value="FHA_DOMAIN"/>
    <property type="match status" value="1"/>
</dbReference>
<dbReference type="InterPro" id="IPR008984">
    <property type="entry name" value="SMAD_FHA_dom_sf"/>
</dbReference>
<dbReference type="EMBL" id="MU825873">
    <property type="protein sequence ID" value="KAJ7387504.1"/>
    <property type="molecule type" value="Genomic_DNA"/>
</dbReference>
<proteinExistence type="predicted"/>
<comment type="caution">
    <text evidence="3">The sequence shown here is derived from an EMBL/GenBank/DDBJ whole genome shotgun (WGS) entry which is preliminary data.</text>
</comment>
<gene>
    <name evidence="3" type="primary">MDC1_1</name>
    <name evidence="3" type="ORF">OS493_000834</name>
</gene>
<protein>
    <submittedName>
        <fullName evidence="3">Mediator of DNA damage checkpoint protein 1</fullName>
    </submittedName>
</protein>
<dbReference type="Pfam" id="PF00498">
    <property type="entry name" value="FHA"/>
    <property type="match status" value="1"/>
</dbReference>